<evidence type="ECO:0000256" key="1">
    <source>
        <dbReference type="SAM" id="MobiDB-lite"/>
    </source>
</evidence>
<dbReference type="AlphaFoldDB" id="C0EGS3"/>
<proteinExistence type="predicted"/>
<feature type="region of interest" description="Disordered" evidence="1">
    <location>
        <begin position="213"/>
        <end position="244"/>
    </location>
</feature>
<accession>C0EGS3</accession>
<reference evidence="2 3" key="1">
    <citation type="submission" date="2009-01" db="EMBL/GenBank/DDBJ databases">
        <authorList>
            <person name="Fulton L."/>
            <person name="Clifton S."/>
            <person name="Fulton B."/>
            <person name="Xu J."/>
            <person name="Minx P."/>
            <person name="Pepin K.H."/>
            <person name="Johnson M."/>
            <person name="Bhonagiri V."/>
            <person name="Nash W.E."/>
            <person name="Mardis E.R."/>
            <person name="Wilson R.K."/>
        </authorList>
    </citation>
    <scope>NUCLEOTIDE SEQUENCE [LARGE SCALE GENOMIC DNA]</scope>
    <source>
        <strain evidence="2 3">DSM 5476</strain>
    </source>
</reference>
<feature type="region of interest" description="Disordered" evidence="1">
    <location>
        <begin position="542"/>
        <end position="564"/>
    </location>
</feature>
<feature type="region of interest" description="Disordered" evidence="1">
    <location>
        <begin position="1"/>
        <end position="35"/>
    </location>
</feature>
<gene>
    <name evidence="2" type="ORF">CLOSTMETH_03066</name>
</gene>
<keyword evidence="3" id="KW-1185">Reference proteome</keyword>
<organism evidence="2 3">
    <name type="scientific">[Clostridium] methylpentosum DSM 5476</name>
    <dbReference type="NCBI Taxonomy" id="537013"/>
    <lineage>
        <taxon>Bacteria</taxon>
        <taxon>Bacillati</taxon>
        <taxon>Bacillota</taxon>
        <taxon>Clostridia</taxon>
        <taxon>Eubacteriales</taxon>
        <taxon>Oscillospiraceae</taxon>
        <taxon>Oscillospiraceae incertae sedis</taxon>
    </lineage>
</organism>
<name>C0EGS3_9FIRM</name>
<sequence length="564" mass="64870">MAIIASNADAEKAQQAQTEEKKEADLGRKEDGETMPSLTVELTRKELYEEIWKLSVAGVARKYGIPYAKCLTQIKAAQIPIPPSGYWTKINFGKQVEQMPLPGDGDAIVTLQKDDFQKPDTAKSEQMVQTISLQETTESQSAAEEITNQAPPETVQRFGQTYNVYNRETLYQEVWNMPVTEVAKRYKVSDVAIHKVCKSLNIPTPPPGYWAKLRAGKPVKKPPLPPGGESKKMGMQTGTGTSNRANEKAVPLEFLPEEERQVVLNVAAQILLPQENARMRPEIVAHRKKISEWSKWKRQQEREFGAGWNRGRNREPAPPFAEGFSEKQQPRVFRLIDALAKAMTPLGWELTADLKLAMGQDSVTLVFSESTDQVLHTPTKEENMKLLQYEEEKKKHSWASKPQIRKYDAVYNGRLGISINGARTFRDCRSYVLEERLRDVMLAIYEEAERVKQARLDREEAERQRREQERKREEHRRLYNAEVDRTLALVNCAEDYEIACRIRSYVSAMEKAYPEQDLSEWASWARTKADWYDPTIAKEDELLGKREHEKNQKDKGPEHKGYWW</sequence>
<dbReference type="EMBL" id="ACEC01000108">
    <property type="protein sequence ID" value="EEG29346.1"/>
    <property type="molecule type" value="Genomic_DNA"/>
</dbReference>
<feature type="region of interest" description="Disordered" evidence="1">
    <location>
        <begin position="455"/>
        <end position="474"/>
    </location>
</feature>
<protein>
    <submittedName>
        <fullName evidence="2">Uncharacterized protein</fullName>
    </submittedName>
</protein>
<comment type="caution">
    <text evidence="2">The sequence shown here is derived from an EMBL/GenBank/DDBJ whole genome shotgun (WGS) entry which is preliminary data.</text>
</comment>
<reference evidence="2 3" key="2">
    <citation type="submission" date="2009-02" db="EMBL/GenBank/DDBJ databases">
        <title>Draft genome sequence of Clostridium methylpentosum (DSM 5476).</title>
        <authorList>
            <person name="Sudarsanam P."/>
            <person name="Ley R."/>
            <person name="Guruge J."/>
            <person name="Turnbaugh P.J."/>
            <person name="Mahowald M."/>
            <person name="Liep D."/>
            <person name="Gordon J."/>
        </authorList>
    </citation>
    <scope>NUCLEOTIDE SEQUENCE [LARGE SCALE GENOMIC DNA]</scope>
    <source>
        <strain evidence="2 3">DSM 5476</strain>
    </source>
</reference>
<dbReference type="Proteomes" id="UP000003340">
    <property type="component" value="Unassembled WGS sequence"/>
</dbReference>
<evidence type="ECO:0000313" key="3">
    <source>
        <dbReference type="Proteomes" id="UP000003340"/>
    </source>
</evidence>
<dbReference type="STRING" id="537013.CLOSTMETH_03066"/>
<dbReference type="HOGENOM" id="CLU_038913_3_0_9"/>
<evidence type="ECO:0000313" key="2">
    <source>
        <dbReference type="EMBL" id="EEG29346.1"/>
    </source>
</evidence>
<feature type="compositionally biased region" description="Basic and acidic residues" evidence="1">
    <location>
        <begin position="18"/>
        <end position="32"/>
    </location>
</feature>
<dbReference type="eggNOG" id="COG3064">
    <property type="taxonomic scope" value="Bacteria"/>
</dbReference>